<feature type="compositionally biased region" description="Basic and acidic residues" evidence="3">
    <location>
        <begin position="638"/>
        <end position="651"/>
    </location>
</feature>
<feature type="compositionally biased region" description="Basic and acidic residues" evidence="3">
    <location>
        <begin position="824"/>
        <end position="833"/>
    </location>
</feature>
<feature type="compositionally biased region" description="Polar residues" evidence="3">
    <location>
        <begin position="873"/>
        <end position="887"/>
    </location>
</feature>
<dbReference type="CDD" id="cd17546">
    <property type="entry name" value="REC_hyHK_CKI1_RcsC-like"/>
    <property type="match status" value="1"/>
</dbReference>
<dbReference type="InterPro" id="IPR003594">
    <property type="entry name" value="HATPase_dom"/>
</dbReference>
<dbReference type="SUPFAM" id="SSF52172">
    <property type="entry name" value="CheY-like"/>
    <property type="match status" value="1"/>
</dbReference>
<dbReference type="GO" id="GO:0000155">
    <property type="term" value="F:phosphorelay sensor kinase activity"/>
    <property type="evidence" value="ECO:0007669"/>
    <property type="project" value="InterPro"/>
</dbReference>
<dbReference type="InterPro" id="IPR003661">
    <property type="entry name" value="HisK_dim/P_dom"/>
</dbReference>
<dbReference type="SMART" id="SM00448">
    <property type="entry name" value="REC"/>
    <property type="match status" value="1"/>
</dbReference>
<dbReference type="Gene3D" id="3.30.565.10">
    <property type="entry name" value="Histidine kinase-like ATPase, C-terminal domain"/>
    <property type="match status" value="1"/>
</dbReference>
<dbReference type="Gene3D" id="3.40.50.2300">
    <property type="match status" value="1"/>
</dbReference>
<dbReference type="PANTHER" id="PTHR43719">
    <property type="entry name" value="TWO-COMPONENT HISTIDINE KINASE"/>
    <property type="match status" value="1"/>
</dbReference>
<keyword evidence="4" id="KW-0472">Membrane</keyword>
<keyword evidence="4" id="KW-1133">Transmembrane helix</keyword>
<feature type="region of interest" description="Disordered" evidence="3">
    <location>
        <begin position="133"/>
        <end position="174"/>
    </location>
</feature>
<dbReference type="EMBL" id="JABXXO010000009">
    <property type="protein sequence ID" value="KAF7770326.1"/>
    <property type="molecule type" value="Genomic_DNA"/>
</dbReference>
<evidence type="ECO:0000259" key="6">
    <source>
        <dbReference type="PROSITE" id="PS50110"/>
    </source>
</evidence>
<dbReference type="PRINTS" id="PR00344">
    <property type="entry name" value="BCTRLSENSOR"/>
</dbReference>
<feature type="region of interest" description="Disordered" evidence="3">
    <location>
        <begin position="853"/>
        <end position="898"/>
    </location>
</feature>
<dbReference type="Pfam" id="PF02518">
    <property type="entry name" value="HATPase_c"/>
    <property type="match status" value="1"/>
</dbReference>
<gene>
    <name evidence="7" type="ORF">Agabi119p4_6300</name>
</gene>
<feature type="transmembrane region" description="Helical" evidence="4">
    <location>
        <begin position="287"/>
        <end position="306"/>
    </location>
</feature>
<dbReference type="SMART" id="SM00387">
    <property type="entry name" value="HATPase_c"/>
    <property type="match status" value="1"/>
</dbReference>
<dbReference type="SMART" id="SM00388">
    <property type="entry name" value="HisKA"/>
    <property type="match status" value="1"/>
</dbReference>
<comment type="caution">
    <text evidence="7">The sequence shown here is derived from an EMBL/GenBank/DDBJ whole genome shotgun (WGS) entry which is preliminary data.</text>
</comment>
<reference evidence="7 8" key="1">
    <citation type="journal article" name="Sci. Rep.">
        <title>Telomere-to-telomere assembled and centromere annotated genomes of the two main subspecies of the button mushroom Agaricus bisporus reveal especially polymorphic chromosome ends.</title>
        <authorList>
            <person name="Sonnenberg A.S.M."/>
            <person name="Sedaghat-Telgerd N."/>
            <person name="Lavrijssen B."/>
            <person name="Ohm R.A."/>
            <person name="Hendrickx P.M."/>
            <person name="Scholtmeijer K."/>
            <person name="Baars J.J.P."/>
            <person name="van Peer A."/>
        </authorList>
    </citation>
    <scope>NUCLEOTIDE SEQUENCE [LARGE SCALE GENOMIC DNA]</scope>
    <source>
        <strain evidence="7 8">H119_p4</strain>
    </source>
</reference>
<dbReference type="InterPro" id="IPR050956">
    <property type="entry name" value="2C_system_His_kinase"/>
</dbReference>
<dbReference type="CDD" id="cd00082">
    <property type="entry name" value="HisKA"/>
    <property type="match status" value="1"/>
</dbReference>
<name>A0A8H7C9F9_AGABI</name>
<dbReference type="AlphaFoldDB" id="A0A8H7C9F9"/>
<dbReference type="InterPro" id="IPR036097">
    <property type="entry name" value="HisK_dim/P_sf"/>
</dbReference>
<dbReference type="InterPro" id="IPR011006">
    <property type="entry name" value="CheY-like_superfamily"/>
</dbReference>
<feature type="transmembrane region" description="Helical" evidence="4">
    <location>
        <begin position="348"/>
        <end position="366"/>
    </location>
</feature>
<dbReference type="Proteomes" id="UP000629468">
    <property type="component" value="Unassembled WGS sequence"/>
</dbReference>
<feature type="region of interest" description="Disordered" evidence="3">
    <location>
        <begin position="636"/>
        <end position="662"/>
    </location>
</feature>
<dbReference type="PROSITE" id="PS50109">
    <property type="entry name" value="HIS_KIN"/>
    <property type="match status" value="1"/>
</dbReference>
<keyword evidence="1 2" id="KW-0597">Phosphoprotein</keyword>
<dbReference type="SUPFAM" id="SSF47384">
    <property type="entry name" value="Homodimeric domain of signal transducing histidine kinase"/>
    <property type="match status" value="1"/>
</dbReference>
<evidence type="ECO:0000256" key="3">
    <source>
        <dbReference type="SAM" id="MobiDB-lite"/>
    </source>
</evidence>
<feature type="region of interest" description="Disordered" evidence="3">
    <location>
        <begin position="94"/>
        <end position="120"/>
    </location>
</feature>
<protein>
    <recommendedName>
        <fullName evidence="9">Histidine kinase</fullName>
    </recommendedName>
</protein>
<feature type="compositionally biased region" description="Basic and acidic residues" evidence="3">
    <location>
        <begin position="796"/>
        <end position="809"/>
    </location>
</feature>
<feature type="transmembrane region" description="Helical" evidence="4">
    <location>
        <begin position="372"/>
        <end position="391"/>
    </location>
</feature>
<feature type="domain" description="Histidine kinase" evidence="5">
    <location>
        <begin position="434"/>
        <end position="750"/>
    </location>
</feature>
<feature type="modified residue" description="4-aspartylphosphate" evidence="2">
    <location>
        <position position="1091"/>
    </location>
</feature>
<dbReference type="InterPro" id="IPR004358">
    <property type="entry name" value="Sig_transdc_His_kin-like_C"/>
</dbReference>
<dbReference type="InterPro" id="IPR036890">
    <property type="entry name" value="HATPase_C_sf"/>
</dbReference>
<feature type="region of interest" description="Disordered" evidence="3">
    <location>
        <begin position="783"/>
        <end position="833"/>
    </location>
</feature>
<evidence type="ECO:0000313" key="7">
    <source>
        <dbReference type="EMBL" id="KAF7770326.1"/>
    </source>
</evidence>
<dbReference type="PANTHER" id="PTHR43719:SF28">
    <property type="entry name" value="PEROXIDE STRESS-ACTIVATED HISTIDINE KINASE MAK1-RELATED"/>
    <property type="match status" value="1"/>
</dbReference>
<feature type="transmembrane region" description="Helical" evidence="4">
    <location>
        <begin position="255"/>
        <end position="275"/>
    </location>
</feature>
<evidence type="ECO:0000313" key="8">
    <source>
        <dbReference type="Proteomes" id="UP000629468"/>
    </source>
</evidence>
<evidence type="ECO:0000256" key="2">
    <source>
        <dbReference type="PROSITE-ProRule" id="PRU00169"/>
    </source>
</evidence>
<evidence type="ECO:0000256" key="1">
    <source>
        <dbReference type="ARBA" id="ARBA00022553"/>
    </source>
</evidence>
<sequence length="1178" mass="131257">MSSWFRRLTYPRVPPWSDDEEHLGPPAPTPMSENTQDFPKYGMPTTATSTAVDHILPPPTTHPRNPARLKIASRLHLGVYWMRLKKQLGTGIAPSNSSFLGDSTVEGSTKREGQPVDEDGEVDTVVVDRAWSEEFKSSDSSPSEQGPIIMPFDRSAMGHTGQTTGKSSDHESEEPRGFGRILRIFVVLRYKFFPALHEFFFTRFEDEKSESHYAQEDWMLKKSLALWGALWLIVNWVVGVALLDKNEGDTEGPDIAFYYVIGPLLAIPVLWMVIYDWPRNRPVFYQLFLLCAIWSWGFYIILYLKICQFYGPPSKSPPFCRGRDFLGTFFYTTALQTMGLFGLNLNRLMAAIGALCFFVMTSALMIPEQQSWVRNMINFFVFHFFLIYVHYMREKSERRLYTLRYQLKIQWKATQKAQVNERRAADSKRRLTSYVFHEVRVPLNTALLAVQNMHACGVVKEQQLEFSALSNSLIMMSKVLNDVLDFNKMDSGKFESASKPYAFHQTMQSLCNSVEIDTSSNGLSFSTFLDPNIDIVARKAAYQALGEDMDVIRRYIEDNPNIPGVVTGDEVRLRQVVTNLASNACKFTDKGGKIWIRTKLVLPVVPPGGNLLQTLQPNPAEETVDEKPRYPLTASHLSQHDTEQEMEEKGSKKSCSKFRNNSSIPKESAAETIIVRIEVEDSGSGIKPSDMHKLFTAFNQTEQGRLQGGKGTGLGLALVRQIVKLSGGRLGVQSKVGRGSTFWVELPLGIGNEAVTTQFPPHPDVSRGYNHFEHLHGQPVIQKEAAKSENAAPRTRKNDTTGKYEENESKSPTTESVMLDYTNEGDRSGPEMKEQALGERVFVHGPSNLSARMQSTVSASADEGGDLARDGSTAPTPTFSITPTASAMATPDSEKGSDAIEEEVFQSEKNGSSSSNIPVPNGKRVIQRPTFVQLPSPRTFSIEAHIPPISPSAIYTPAIGSSYSSTSTSPLAMFDANYARGSPSSLNAGMSFESVGMPVLVVDDDPLTRTLMKKILTRLGCQVSCAENGEVALEMILGRRICIPLSTPSSDYSMREMKPILEQEVSPQRSTSACTPPESNDEYKFAVIFLDNQMPKMSGLKVVAKLRSMERKDFVVGVTGNALLADQQEYLEAGVDKVLTKPVLERSLRDALQCADEKRKIYMRETNSPEISRAPPSR</sequence>
<feature type="transmembrane region" description="Helical" evidence="4">
    <location>
        <begin position="224"/>
        <end position="243"/>
    </location>
</feature>
<dbReference type="PROSITE" id="PS50110">
    <property type="entry name" value="RESPONSE_REGULATORY"/>
    <property type="match status" value="1"/>
</dbReference>
<dbReference type="Gene3D" id="1.10.287.130">
    <property type="match status" value="1"/>
</dbReference>
<dbReference type="SUPFAM" id="SSF55874">
    <property type="entry name" value="ATPase domain of HSP90 chaperone/DNA topoisomerase II/histidine kinase"/>
    <property type="match status" value="1"/>
</dbReference>
<feature type="compositionally biased region" description="Polar residues" evidence="3">
    <location>
        <begin position="94"/>
        <end position="107"/>
    </location>
</feature>
<evidence type="ECO:0000256" key="4">
    <source>
        <dbReference type="SAM" id="Phobius"/>
    </source>
</evidence>
<keyword evidence="4" id="KW-0812">Transmembrane</keyword>
<dbReference type="Pfam" id="PF00512">
    <property type="entry name" value="HisKA"/>
    <property type="match status" value="1"/>
</dbReference>
<dbReference type="Pfam" id="PF00072">
    <property type="entry name" value="Response_reg"/>
    <property type="match status" value="1"/>
</dbReference>
<evidence type="ECO:0008006" key="9">
    <source>
        <dbReference type="Google" id="ProtNLM"/>
    </source>
</evidence>
<dbReference type="InterPro" id="IPR005467">
    <property type="entry name" value="His_kinase_dom"/>
</dbReference>
<evidence type="ECO:0000259" key="5">
    <source>
        <dbReference type="PROSITE" id="PS50109"/>
    </source>
</evidence>
<feature type="domain" description="Response regulatory" evidence="6">
    <location>
        <begin position="998"/>
        <end position="1156"/>
    </location>
</feature>
<accession>A0A8H7C9F9</accession>
<proteinExistence type="predicted"/>
<dbReference type="InterPro" id="IPR001789">
    <property type="entry name" value="Sig_transdc_resp-reg_receiver"/>
</dbReference>
<organism evidence="7 8">
    <name type="scientific">Agaricus bisporus var. burnettii</name>
    <dbReference type="NCBI Taxonomy" id="192524"/>
    <lineage>
        <taxon>Eukaryota</taxon>
        <taxon>Fungi</taxon>
        <taxon>Dikarya</taxon>
        <taxon>Basidiomycota</taxon>
        <taxon>Agaricomycotina</taxon>
        <taxon>Agaricomycetes</taxon>
        <taxon>Agaricomycetidae</taxon>
        <taxon>Agaricales</taxon>
        <taxon>Agaricineae</taxon>
        <taxon>Agaricaceae</taxon>
        <taxon>Agaricus</taxon>
    </lineage>
</organism>